<gene>
    <name evidence="1" type="ORF">ABIE37_000464</name>
</gene>
<dbReference type="Proteomes" id="UP001549307">
    <property type="component" value="Unassembled WGS sequence"/>
</dbReference>
<keyword evidence="2" id="KW-1185">Reference proteome</keyword>
<accession>A0ABV2P237</accession>
<reference evidence="1 2" key="1">
    <citation type="submission" date="2024-06" db="EMBL/GenBank/DDBJ databases">
        <title>Sorghum-associated microbial communities from plants grown in Nebraska, USA.</title>
        <authorList>
            <person name="Schachtman D."/>
        </authorList>
    </citation>
    <scope>NUCLEOTIDE SEQUENCE [LARGE SCALE GENOMIC DNA]</scope>
    <source>
        <strain evidence="1 2">3552</strain>
    </source>
</reference>
<dbReference type="EMBL" id="JBEPSN010000001">
    <property type="protein sequence ID" value="MET4538709.1"/>
    <property type="molecule type" value="Genomic_DNA"/>
</dbReference>
<name>A0ABV2P237_9MICC</name>
<sequence>MISHHRAEQRKPIGVEEEHARTVLESELGVDFRHHDDGSTNSMPDLLSLNGKHVAEVITTVPRAAREAQKNLNVVPHVDLPHCVRVLLPFTLLRVASKPRRLKIQEEVLVSTATAGCQHHWSSWGTRTSDRDNVGAAPLLLLRSLGDGITLLCVKHCGHSDDAPHQIDWTVVHQPSLVDPWQLIRQSLHNVKEQRGGAQALADKLGSYPNKHLVVYPFGPPESLTADFTQYVPPSNLSDLMPSLLNSPLADIHVWLLYRYGGGDFEGLHMCSGHWSRFGTKIPKLDGLFSAIQRPHFRDA</sequence>
<organism evidence="1 2">
    <name type="scientific">Arthrobacter bambusae</name>
    <dbReference type="NCBI Taxonomy" id="1338426"/>
    <lineage>
        <taxon>Bacteria</taxon>
        <taxon>Bacillati</taxon>
        <taxon>Actinomycetota</taxon>
        <taxon>Actinomycetes</taxon>
        <taxon>Micrococcales</taxon>
        <taxon>Micrococcaceae</taxon>
        <taxon>Arthrobacter</taxon>
    </lineage>
</organism>
<proteinExistence type="predicted"/>
<evidence type="ECO:0000313" key="2">
    <source>
        <dbReference type="Proteomes" id="UP001549307"/>
    </source>
</evidence>
<protein>
    <submittedName>
        <fullName evidence="1">Uncharacterized protein</fullName>
    </submittedName>
</protein>
<evidence type="ECO:0000313" key="1">
    <source>
        <dbReference type="EMBL" id="MET4538709.1"/>
    </source>
</evidence>
<comment type="caution">
    <text evidence="1">The sequence shown here is derived from an EMBL/GenBank/DDBJ whole genome shotgun (WGS) entry which is preliminary data.</text>
</comment>